<feature type="transmembrane region" description="Helical" evidence="12">
    <location>
        <begin position="169"/>
        <end position="186"/>
    </location>
</feature>
<gene>
    <name evidence="13" type="ORF">CDD81_933</name>
</gene>
<dbReference type="GO" id="GO:0000009">
    <property type="term" value="F:alpha-1,6-mannosyltransferase activity"/>
    <property type="evidence" value="ECO:0007669"/>
    <property type="project" value="InterPro"/>
</dbReference>
<dbReference type="PANTHER" id="PTHR12468:SF2">
    <property type="entry name" value="GPI MANNOSYLTRANSFERASE 2"/>
    <property type="match status" value="1"/>
</dbReference>
<evidence type="ECO:0000313" key="13">
    <source>
        <dbReference type="EMBL" id="PHH65985.1"/>
    </source>
</evidence>
<feature type="transmembrane region" description="Helical" evidence="12">
    <location>
        <begin position="193"/>
        <end position="211"/>
    </location>
</feature>
<keyword evidence="8 12" id="KW-0812">Transmembrane</keyword>
<dbReference type="Pfam" id="PF04188">
    <property type="entry name" value="Mannosyl_trans2"/>
    <property type="match status" value="1"/>
</dbReference>
<comment type="caution">
    <text evidence="13">The sequence shown here is derived from an EMBL/GenBank/DDBJ whole genome shotgun (WGS) entry which is preliminary data.</text>
</comment>
<comment type="subcellular location">
    <subcellularLocation>
        <location evidence="1 12">Endoplasmic reticulum membrane</location>
        <topology evidence="1 12">Multi-pass membrane protein</topology>
    </subcellularLocation>
</comment>
<sequence>MSLTLAHSRPLLSLALIFLSWKTFLLSIALGATIASDYDTSTSLFFRGLYGSVGVPSLATRLTRWDALYYVHHTRSGYVYEQEWAFGAGMPLLITSIRALLPQSLVGEGAVAEPLLAIALAHASHMVAILVLYRLTLMLSGSTKLALVASALHIVSPAGLFLSSPYAESLYACLSFIGYFLFALAIENKRHQVKWALALVLAGVMFGLATAVRSNGLSNGLLFVVGAIECFVSLLRKPSMSRIMALAAPVLGGICVAAGSFVPQAVAWKRFCLDLAVELQPRPWCSRTIPSIYAFVQSEYWNVGFLKYWTLTQLPLFLLASPMLWILFTSGISTLQDTKCAIRSLKPGTGQGYRLFLRTLAVIQTVIALLAVSNFHVQIITRLSSGYPVWYWWVAGCLADVDQSRLGKAIVAFMVMYAGIQGALFASFLPPA</sequence>
<dbReference type="Proteomes" id="UP000226192">
    <property type="component" value="Unassembled WGS sequence"/>
</dbReference>
<name>A0A2C5Y925_9HYPO</name>
<dbReference type="UniPathway" id="UPA00196"/>
<evidence type="ECO:0000256" key="5">
    <source>
        <dbReference type="ARBA" id="ARBA00022502"/>
    </source>
</evidence>
<evidence type="ECO:0000256" key="10">
    <source>
        <dbReference type="ARBA" id="ARBA00022989"/>
    </source>
</evidence>
<keyword evidence="6 12" id="KW-0328">Glycosyltransferase</keyword>
<evidence type="ECO:0000256" key="11">
    <source>
        <dbReference type="ARBA" id="ARBA00023136"/>
    </source>
</evidence>
<evidence type="ECO:0000256" key="2">
    <source>
        <dbReference type="ARBA" id="ARBA00004687"/>
    </source>
</evidence>
<reference evidence="13 14" key="1">
    <citation type="submission" date="2017-06" db="EMBL/GenBank/DDBJ databases">
        <title>Ant-infecting Ophiocordyceps genomes reveal a high diversity of potential behavioral manipulation genes and a possible major role for enterotoxins.</title>
        <authorList>
            <person name="De Bekker C."/>
            <person name="Evans H.C."/>
            <person name="Brachmann A."/>
            <person name="Hughes D.P."/>
        </authorList>
    </citation>
    <scope>NUCLEOTIDE SEQUENCE [LARGE SCALE GENOMIC DNA]</scope>
    <source>
        <strain evidence="13 14">Map64</strain>
    </source>
</reference>
<feature type="transmembrane region" description="Helical" evidence="12">
    <location>
        <begin position="314"/>
        <end position="335"/>
    </location>
</feature>
<dbReference type="PANTHER" id="PTHR12468">
    <property type="entry name" value="GPI MANNOSYLTRANSFERASE 2"/>
    <property type="match status" value="1"/>
</dbReference>
<keyword evidence="7 12" id="KW-0808">Transferase</keyword>
<evidence type="ECO:0000256" key="9">
    <source>
        <dbReference type="ARBA" id="ARBA00022824"/>
    </source>
</evidence>
<dbReference type="EMBL" id="NJET01000012">
    <property type="protein sequence ID" value="PHH65985.1"/>
    <property type="molecule type" value="Genomic_DNA"/>
</dbReference>
<proteinExistence type="inferred from homology"/>
<comment type="function">
    <text evidence="12">Mannosyltransferase involved in glycosylphosphatidylinositol-anchor biosynthesis.</text>
</comment>
<evidence type="ECO:0000256" key="3">
    <source>
        <dbReference type="ARBA" id="ARBA00008698"/>
    </source>
</evidence>
<comment type="pathway">
    <text evidence="2 12">Glycolipid biosynthesis; glycosylphosphatidylinositol-anchor biosynthesis.</text>
</comment>
<dbReference type="AlphaFoldDB" id="A0A2C5Y925"/>
<feature type="transmembrane region" description="Helical" evidence="12">
    <location>
        <begin position="145"/>
        <end position="163"/>
    </location>
</feature>
<dbReference type="OrthoDB" id="10252502at2759"/>
<keyword evidence="10 12" id="KW-1133">Transmembrane helix</keyword>
<evidence type="ECO:0000256" key="7">
    <source>
        <dbReference type="ARBA" id="ARBA00022679"/>
    </source>
</evidence>
<dbReference type="STRING" id="1399860.A0A2C5Y925"/>
<feature type="transmembrane region" description="Helical" evidence="12">
    <location>
        <begin position="410"/>
        <end position="429"/>
    </location>
</feature>
<dbReference type="InterPro" id="IPR007315">
    <property type="entry name" value="PIG-V/Gpi18"/>
</dbReference>
<keyword evidence="5 12" id="KW-0337">GPI-anchor biosynthesis</keyword>
<evidence type="ECO:0000256" key="6">
    <source>
        <dbReference type="ARBA" id="ARBA00022676"/>
    </source>
</evidence>
<evidence type="ECO:0000256" key="8">
    <source>
        <dbReference type="ARBA" id="ARBA00022692"/>
    </source>
</evidence>
<dbReference type="GO" id="GO:0005789">
    <property type="term" value="C:endoplasmic reticulum membrane"/>
    <property type="evidence" value="ECO:0007669"/>
    <property type="project" value="UniProtKB-SubCell"/>
</dbReference>
<protein>
    <recommendedName>
        <fullName evidence="4 12">GPI mannosyltransferase 2</fullName>
        <ecNumber evidence="12">2.4.1.-</ecNumber>
    </recommendedName>
</protein>
<evidence type="ECO:0000256" key="12">
    <source>
        <dbReference type="RuleBase" id="RU363112"/>
    </source>
</evidence>
<keyword evidence="14" id="KW-1185">Reference proteome</keyword>
<feature type="transmembrane region" description="Helical" evidence="12">
    <location>
        <begin position="115"/>
        <end position="133"/>
    </location>
</feature>
<feature type="transmembrane region" description="Helical" evidence="12">
    <location>
        <begin position="217"/>
        <end position="236"/>
    </location>
</feature>
<evidence type="ECO:0000256" key="1">
    <source>
        <dbReference type="ARBA" id="ARBA00004477"/>
    </source>
</evidence>
<accession>A0A2C5Y925</accession>
<feature type="transmembrane region" description="Helical" evidence="12">
    <location>
        <begin position="355"/>
        <end position="373"/>
    </location>
</feature>
<organism evidence="13 14">
    <name type="scientific">Ophiocordyceps australis</name>
    <dbReference type="NCBI Taxonomy" id="1399860"/>
    <lineage>
        <taxon>Eukaryota</taxon>
        <taxon>Fungi</taxon>
        <taxon>Dikarya</taxon>
        <taxon>Ascomycota</taxon>
        <taxon>Pezizomycotina</taxon>
        <taxon>Sordariomycetes</taxon>
        <taxon>Hypocreomycetidae</taxon>
        <taxon>Hypocreales</taxon>
        <taxon>Ophiocordycipitaceae</taxon>
        <taxon>Ophiocordyceps</taxon>
    </lineage>
</organism>
<evidence type="ECO:0000313" key="14">
    <source>
        <dbReference type="Proteomes" id="UP000226192"/>
    </source>
</evidence>
<dbReference type="GO" id="GO:0006506">
    <property type="term" value="P:GPI anchor biosynthetic process"/>
    <property type="evidence" value="ECO:0007669"/>
    <property type="project" value="UniProtKB-UniPathway"/>
</dbReference>
<feature type="transmembrane region" description="Helical" evidence="12">
    <location>
        <begin position="243"/>
        <end position="262"/>
    </location>
</feature>
<keyword evidence="11 12" id="KW-0472">Membrane</keyword>
<dbReference type="GO" id="GO:0031501">
    <property type="term" value="C:mannosyltransferase complex"/>
    <property type="evidence" value="ECO:0007669"/>
    <property type="project" value="TreeGrafter"/>
</dbReference>
<evidence type="ECO:0000256" key="4">
    <source>
        <dbReference type="ARBA" id="ARBA00013795"/>
    </source>
</evidence>
<dbReference type="GO" id="GO:0004376">
    <property type="term" value="F:GPI mannosyltransferase activity"/>
    <property type="evidence" value="ECO:0007669"/>
    <property type="project" value="InterPro"/>
</dbReference>
<comment type="similarity">
    <text evidence="3 12">Belongs to the PIGV family.</text>
</comment>
<dbReference type="EC" id="2.4.1.-" evidence="12"/>
<keyword evidence="9 12" id="KW-0256">Endoplasmic reticulum</keyword>